<dbReference type="GO" id="GO:0004527">
    <property type="term" value="F:exonuclease activity"/>
    <property type="evidence" value="ECO:0007669"/>
    <property type="project" value="UniProtKB-KW"/>
</dbReference>
<accession>A0A1I3DQ89</accession>
<organism evidence="3 4">
    <name type="scientific">Pseudomonas guineae</name>
    <dbReference type="NCBI Taxonomy" id="425504"/>
    <lineage>
        <taxon>Bacteria</taxon>
        <taxon>Pseudomonadati</taxon>
        <taxon>Pseudomonadota</taxon>
        <taxon>Gammaproteobacteria</taxon>
        <taxon>Pseudomonadales</taxon>
        <taxon>Pseudomonadaceae</taxon>
        <taxon>Pseudomonas</taxon>
    </lineage>
</organism>
<dbReference type="EMBL" id="FOQL01000001">
    <property type="protein sequence ID" value="SFH88719.1"/>
    <property type="molecule type" value="Genomic_DNA"/>
</dbReference>
<dbReference type="InterPro" id="IPR027417">
    <property type="entry name" value="P-loop_NTPase"/>
</dbReference>
<protein>
    <submittedName>
        <fullName evidence="3">Exonuclease SbcC</fullName>
    </submittedName>
</protein>
<dbReference type="InterPro" id="IPR038729">
    <property type="entry name" value="Rad50/SbcC_AAA"/>
</dbReference>
<dbReference type="GO" id="GO:0016887">
    <property type="term" value="F:ATP hydrolysis activity"/>
    <property type="evidence" value="ECO:0007669"/>
    <property type="project" value="InterPro"/>
</dbReference>
<evidence type="ECO:0000259" key="2">
    <source>
        <dbReference type="Pfam" id="PF13476"/>
    </source>
</evidence>
<dbReference type="Pfam" id="PF13558">
    <property type="entry name" value="SbcC_Walker_B"/>
    <property type="match status" value="1"/>
</dbReference>
<keyword evidence="4" id="KW-1185">Reference proteome</keyword>
<dbReference type="PANTHER" id="PTHR32114">
    <property type="entry name" value="ABC TRANSPORTER ABCH.3"/>
    <property type="match status" value="1"/>
</dbReference>
<dbReference type="AlphaFoldDB" id="A0A1I3DQ89"/>
<feature type="coiled-coil region" evidence="1">
    <location>
        <begin position="661"/>
        <end position="695"/>
    </location>
</feature>
<feature type="domain" description="Rad50/SbcC-type AAA" evidence="2">
    <location>
        <begin position="5"/>
        <end position="265"/>
    </location>
</feature>
<feature type="coiled-coil region" evidence="1">
    <location>
        <begin position="298"/>
        <end position="361"/>
    </location>
</feature>
<proteinExistence type="predicted"/>
<dbReference type="PANTHER" id="PTHR32114:SF2">
    <property type="entry name" value="ABC TRANSPORTER ABCH.3"/>
    <property type="match status" value="1"/>
</dbReference>
<keyword evidence="3" id="KW-0269">Exonuclease</keyword>
<dbReference type="RefSeq" id="WP_090239453.1">
    <property type="nucleotide sequence ID" value="NZ_FOQL01000001.1"/>
</dbReference>
<dbReference type="SUPFAM" id="SSF52540">
    <property type="entry name" value="P-loop containing nucleoside triphosphate hydrolases"/>
    <property type="match status" value="2"/>
</dbReference>
<dbReference type="Pfam" id="PF13476">
    <property type="entry name" value="AAA_23"/>
    <property type="match status" value="1"/>
</dbReference>
<keyword evidence="1" id="KW-0175">Coiled coil</keyword>
<keyword evidence="3" id="KW-0540">Nuclease</keyword>
<feature type="coiled-coil region" evidence="1">
    <location>
        <begin position="217"/>
        <end position="271"/>
    </location>
</feature>
<dbReference type="GO" id="GO:0006302">
    <property type="term" value="P:double-strand break repair"/>
    <property type="evidence" value="ECO:0007669"/>
    <property type="project" value="InterPro"/>
</dbReference>
<reference evidence="4" key="1">
    <citation type="submission" date="2016-10" db="EMBL/GenBank/DDBJ databases">
        <authorList>
            <person name="Varghese N."/>
            <person name="Submissions S."/>
        </authorList>
    </citation>
    <scope>NUCLEOTIDE SEQUENCE [LARGE SCALE GENOMIC DNA]</scope>
    <source>
        <strain evidence="4">LMG 24016</strain>
    </source>
</reference>
<dbReference type="OrthoDB" id="9795626at2"/>
<feature type="coiled-coil region" evidence="1">
    <location>
        <begin position="881"/>
        <end position="912"/>
    </location>
</feature>
<name>A0A1I3DQ89_9PSED</name>
<feature type="coiled-coil region" evidence="1">
    <location>
        <begin position="406"/>
        <end position="545"/>
    </location>
</feature>
<dbReference type="Proteomes" id="UP000243606">
    <property type="component" value="Unassembled WGS sequence"/>
</dbReference>
<dbReference type="Gene3D" id="3.40.50.300">
    <property type="entry name" value="P-loop containing nucleotide triphosphate hydrolases"/>
    <property type="match status" value="2"/>
</dbReference>
<evidence type="ECO:0000313" key="3">
    <source>
        <dbReference type="EMBL" id="SFH88719.1"/>
    </source>
</evidence>
<evidence type="ECO:0000256" key="1">
    <source>
        <dbReference type="SAM" id="Coils"/>
    </source>
</evidence>
<evidence type="ECO:0000313" key="4">
    <source>
        <dbReference type="Proteomes" id="UP000243606"/>
    </source>
</evidence>
<sequence length="1145" mass="128098">MKILSLRLKNLNSLKGEWKIDFTAEPFKDNGLFAITGPTGAGKTTLLDAICLALYHRTPRMSTVSASANELMTRHTADCLAEVEFEVKGVAYRAFWSQRRARDKADGALQAPKVELAAADGQIITDKINEKLREIERLTGLDFERFTKSMLLAQGGFAAFLEANANQRAELLEELTGTDIYGQISQRVFEQTREVKVNLDQLRARAEGVELLSTEQRNQLVAEVEQLTADEQRLALEHERVQAQQQWRKAITVAQAQLQQAHQQLGEAQRAQQQAQPQLQQLAASEPATQLLPLYRELQRHNRQLHDSQAQAQDLQAQHAQALQQISQYAWQGQQYSQQALQAEQQALKLVQQRVEETVQQLAQQPQRAQLGANLPLWQEQFDALQQGEQEQAAERAAQAKNCQALNELTAELAQQQVALKAAETGYEQAEQAVCLAQQQLDEVLGGQDDAALREQSQQLTERGRQLEQLQNIEAQRQRDRAQQAQSQLQLTEQQLKLNELNRQREVLRSQFVDLKQQIADKQKLLEQEQRIQQLEQHRAALQADEACPLCGSREHPAIAEYQALDPSQTVQALKAKQQEQDAVRAQGEALNKQLGVVEAQVVHSQAQLVAAEQGVAECSQRWQQACQQLGMTLVDGAALLTAQQQHEQQQAAQQARLSQIDQLKQALQRFADARLQAERELSRCRAQLEAQLTQQSNLQQRGLDSEAHLQQLGRKQAERQVRLSSSVQALGYAWPEAPAIWFQEQQQAWQQWQAEQALSQRLASQQQTHERAVQVAQEQAQVWQQRWLEQAAPAPALPLLTAAAEPQEQLRSLQSSWPAAQQQRDQLQGQLHTVQVRSEAEQAEQRAQHEAWLVALAASPFADEAQFLAAVLEEPQRLSLRELQQRLGHAIAAAQALEADASQRLAEVQADKPAGLLAETLDEELLNLNQQLVAQLKGLSQRQGEIRAQLHGDDARRQGQQSVFAAISKKQSEYDLWQQLNSLIGSADGAKYRKFAQGLTLDHLVYLANQQLERLHGRYQLARRSSGELELEVIDTWQADAARDTKTLSGGESFLVSLALALALSDLVSHKTSIDSLFLDEGFGTLDGETLEVALDALDNLNASGKMIGVISHVEALKERIPVQLKVHKGVGMGYSGLDRCFAC</sequence>
<keyword evidence="3" id="KW-0378">Hydrolase</keyword>
<gene>
    <name evidence="3" type="ORF">SAMN05216206_0634</name>
</gene>
<dbReference type="STRING" id="425504.SAMN05216206_0634"/>